<dbReference type="InterPro" id="IPR031347">
    <property type="entry name" value="AmpE"/>
</dbReference>
<keyword evidence="3" id="KW-1185">Reference proteome</keyword>
<keyword evidence="1" id="KW-0472">Membrane</keyword>
<evidence type="ECO:0000256" key="1">
    <source>
        <dbReference type="SAM" id="Phobius"/>
    </source>
</evidence>
<comment type="caution">
    <text evidence="2">The sequence shown here is derived from an EMBL/GenBank/DDBJ whole genome shotgun (WGS) entry which is preliminary data.</text>
</comment>
<feature type="transmembrane region" description="Helical" evidence="1">
    <location>
        <begin position="151"/>
        <end position="175"/>
    </location>
</feature>
<reference evidence="2 3" key="1">
    <citation type="submission" date="2023-04" db="EMBL/GenBank/DDBJ databases">
        <title>Marinobulbifer ophiurae gen. nov., sp. Nov., isolate from tissue of brittle star Ophioplocus japonicus.</title>
        <authorList>
            <person name="Kawano K."/>
            <person name="Sawayama S."/>
            <person name="Nakagawa S."/>
        </authorList>
    </citation>
    <scope>NUCLEOTIDE SEQUENCE [LARGE SCALE GENOMIC DNA]</scope>
    <source>
        <strain evidence="2 3">NKW57</strain>
    </source>
</reference>
<proteinExistence type="predicted"/>
<dbReference type="RefSeq" id="WP_285763402.1">
    <property type="nucleotide sequence ID" value="NZ_BSYJ01000002.1"/>
</dbReference>
<accession>A0ABQ6LXQ1</accession>
<dbReference type="PANTHER" id="PTHR38684:SF1">
    <property type="entry name" value="PROTEIN AMPE"/>
    <property type="match status" value="1"/>
</dbReference>
<dbReference type="PANTHER" id="PTHR38684">
    <property type="entry name" value="PROTEIN AMPE"/>
    <property type="match status" value="1"/>
</dbReference>
<keyword evidence="1" id="KW-1133">Transmembrane helix</keyword>
<protein>
    <recommendedName>
        <fullName evidence="4">AmpE protein</fullName>
    </recommendedName>
</protein>
<dbReference type="InterPro" id="IPR052966">
    <property type="entry name" value="Beta-lactamase_Reg"/>
</dbReference>
<dbReference type="Pfam" id="PF17113">
    <property type="entry name" value="AmpE"/>
    <property type="match status" value="1"/>
</dbReference>
<feature type="transmembrane region" description="Helical" evidence="1">
    <location>
        <begin position="271"/>
        <end position="290"/>
    </location>
</feature>
<feature type="transmembrane region" description="Helical" evidence="1">
    <location>
        <begin position="195"/>
        <end position="217"/>
    </location>
</feature>
<feature type="transmembrane region" description="Helical" evidence="1">
    <location>
        <begin position="53"/>
        <end position="86"/>
    </location>
</feature>
<name>A0ABQ6LXQ1_9GAMM</name>
<keyword evidence="1" id="KW-0812">Transmembrane</keyword>
<organism evidence="2 3">
    <name type="scientific">Biformimicrobium ophioploci</name>
    <dbReference type="NCBI Taxonomy" id="3036711"/>
    <lineage>
        <taxon>Bacteria</taxon>
        <taxon>Pseudomonadati</taxon>
        <taxon>Pseudomonadota</taxon>
        <taxon>Gammaproteobacteria</taxon>
        <taxon>Cellvibrionales</taxon>
        <taxon>Microbulbiferaceae</taxon>
        <taxon>Biformimicrobium</taxon>
    </lineage>
</organism>
<sequence length="291" mass="32275">MSLLIILLTLALVQIWGSGAPLHKDEWYARLAERLQQLKGLAAIRGGVMFASIFLPALAVSLLLAMVDAIFGGFFLLVVSVPLLLYCMGRGDFNETVANYLKHWYRGDSEGAWQVVEPMLREAGQTGDVENAEQMQEQMFRATAYRAFERLFAVLFWFLVAGIGGALVYRLSAIYRNSHREDGLAQRWLWLLEWLPVRVMGFSFAVVGNFAGCYEAWRRCLGCGQRSTVDVLEEYLEGALGGIHPGACMSEAGGVDGRKYCGAQLEALRSLLSRTLLLWITVIALAVLIGL</sequence>
<evidence type="ECO:0000313" key="2">
    <source>
        <dbReference type="EMBL" id="GMG86812.1"/>
    </source>
</evidence>
<gene>
    <name evidence="2" type="ORF">MNKW57_11330</name>
</gene>
<dbReference type="Proteomes" id="UP001224392">
    <property type="component" value="Unassembled WGS sequence"/>
</dbReference>
<evidence type="ECO:0000313" key="3">
    <source>
        <dbReference type="Proteomes" id="UP001224392"/>
    </source>
</evidence>
<evidence type="ECO:0008006" key="4">
    <source>
        <dbReference type="Google" id="ProtNLM"/>
    </source>
</evidence>
<dbReference type="EMBL" id="BSYJ01000002">
    <property type="protein sequence ID" value="GMG86812.1"/>
    <property type="molecule type" value="Genomic_DNA"/>
</dbReference>